<dbReference type="InterPro" id="IPR017938">
    <property type="entry name" value="Riboflavin_synthase-like_b-brl"/>
</dbReference>
<sequence length="342" mass="36798">MLLSLYKPGGRTPLGRRAIERTRRARTEGAGSAEIAVVAEMTDIADGVRELRLRTVDGAELPAWEPGAHVDLVLPSGLVRQYSLCGDPADRTSYRVAVLREDAGRGGSVEIHGLEPGARIGLRGPRNHFPLATAAQHLFIAGGIGIAPFVPMVRELAARGEDWRLVYRGASIESMAYARELAADFPADVELVPADARPRPDLAALVAETAPGSAVYCCGPDSLIEATERAVAAAPGRTLRLERFTATDRSDLESRAFEVELSRTGQVVEVAENQTMLAAIQQVEPALDMSCEDGVCGSCVLRVLEGTPDHRDDVLQPDERTRTDVIYPCVSRVVGDRVVVDL</sequence>
<keyword evidence="11" id="KW-1185">Reference proteome</keyword>
<accession>A0A6M1R1S8</accession>
<dbReference type="SUPFAM" id="SSF52343">
    <property type="entry name" value="Ferredoxin reductase-like, C-terminal NADP-linked domain"/>
    <property type="match status" value="1"/>
</dbReference>
<keyword evidence="7" id="KW-0411">Iron-sulfur</keyword>
<gene>
    <name evidence="10" type="ORF">G5C66_14480</name>
</gene>
<dbReference type="EMBL" id="JAALAA010000011">
    <property type="protein sequence ID" value="NGN93946.1"/>
    <property type="molecule type" value="Genomic_DNA"/>
</dbReference>
<evidence type="ECO:0000256" key="5">
    <source>
        <dbReference type="ARBA" id="ARBA00023002"/>
    </source>
</evidence>
<dbReference type="InterPro" id="IPR036010">
    <property type="entry name" value="2Fe-2S_ferredoxin-like_sf"/>
</dbReference>
<evidence type="ECO:0000256" key="6">
    <source>
        <dbReference type="ARBA" id="ARBA00023004"/>
    </source>
</evidence>
<dbReference type="GO" id="GO:0051537">
    <property type="term" value="F:2 iron, 2 sulfur cluster binding"/>
    <property type="evidence" value="ECO:0007669"/>
    <property type="project" value="UniProtKB-KW"/>
</dbReference>
<proteinExistence type="predicted"/>
<organism evidence="10 11">
    <name type="scientific">Nocardioides turkmenicus</name>
    <dbReference type="NCBI Taxonomy" id="2711220"/>
    <lineage>
        <taxon>Bacteria</taxon>
        <taxon>Bacillati</taxon>
        <taxon>Actinomycetota</taxon>
        <taxon>Actinomycetes</taxon>
        <taxon>Propionibacteriales</taxon>
        <taxon>Nocardioidaceae</taxon>
        <taxon>Nocardioides</taxon>
    </lineage>
</organism>
<dbReference type="InterPro" id="IPR050415">
    <property type="entry name" value="MRET"/>
</dbReference>
<dbReference type="PRINTS" id="PR00409">
    <property type="entry name" value="PHDIOXRDTASE"/>
</dbReference>
<evidence type="ECO:0000259" key="9">
    <source>
        <dbReference type="PROSITE" id="PS51384"/>
    </source>
</evidence>
<keyword evidence="2" id="KW-0285">Flavoprotein</keyword>
<evidence type="ECO:0000256" key="1">
    <source>
        <dbReference type="ARBA" id="ARBA00001974"/>
    </source>
</evidence>
<dbReference type="CDD" id="cd00207">
    <property type="entry name" value="fer2"/>
    <property type="match status" value="1"/>
</dbReference>
<dbReference type="PROSITE" id="PS51085">
    <property type="entry name" value="2FE2S_FER_2"/>
    <property type="match status" value="1"/>
</dbReference>
<dbReference type="InterPro" id="IPR039261">
    <property type="entry name" value="FNR_nucleotide-bd"/>
</dbReference>
<feature type="domain" description="FAD-binding FR-type" evidence="9">
    <location>
        <begin position="31"/>
        <end position="132"/>
    </location>
</feature>
<dbReference type="SUPFAM" id="SSF63380">
    <property type="entry name" value="Riboflavin synthase domain-like"/>
    <property type="match status" value="1"/>
</dbReference>
<dbReference type="Proteomes" id="UP000483261">
    <property type="component" value="Unassembled WGS sequence"/>
</dbReference>
<evidence type="ECO:0000256" key="3">
    <source>
        <dbReference type="ARBA" id="ARBA00022714"/>
    </source>
</evidence>
<dbReference type="InterPro" id="IPR017927">
    <property type="entry name" value="FAD-bd_FR_type"/>
</dbReference>
<dbReference type="Pfam" id="PF00111">
    <property type="entry name" value="Fer2"/>
    <property type="match status" value="1"/>
</dbReference>
<dbReference type="CDD" id="cd06185">
    <property type="entry name" value="PDR_like"/>
    <property type="match status" value="1"/>
</dbReference>
<dbReference type="PROSITE" id="PS51384">
    <property type="entry name" value="FAD_FR"/>
    <property type="match status" value="1"/>
</dbReference>
<dbReference type="AlphaFoldDB" id="A0A6M1R1S8"/>
<feature type="domain" description="2Fe-2S ferredoxin-type" evidence="8">
    <location>
        <begin position="257"/>
        <end position="342"/>
    </location>
</feature>
<keyword evidence="5" id="KW-0560">Oxidoreductase</keyword>
<dbReference type="Gene3D" id="3.10.20.30">
    <property type="match status" value="1"/>
</dbReference>
<dbReference type="GO" id="GO:0016491">
    <property type="term" value="F:oxidoreductase activity"/>
    <property type="evidence" value="ECO:0007669"/>
    <property type="project" value="UniProtKB-KW"/>
</dbReference>
<dbReference type="InterPro" id="IPR001041">
    <property type="entry name" value="2Fe-2S_ferredoxin-type"/>
</dbReference>
<protein>
    <submittedName>
        <fullName evidence="10">Oxidoreductase</fullName>
    </submittedName>
</protein>
<evidence type="ECO:0000256" key="4">
    <source>
        <dbReference type="ARBA" id="ARBA00022723"/>
    </source>
</evidence>
<dbReference type="Gene3D" id="2.40.30.10">
    <property type="entry name" value="Translation factors"/>
    <property type="match status" value="1"/>
</dbReference>
<keyword evidence="6" id="KW-0408">Iron</keyword>
<dbReference type="InterPro" id="IPR006058">
    <property type="entry name" value="2Fe2S_fd_BS"/>
</dbReference>
<comment type="caution">
    <text evidence="10">The sequence shown here is derived from an EMBL/GenBank/DDBJ whole genome shotgun (WGS) entry which is preliminary data.</text>
</comment>
<dbReference type="PROSITE" id="PS00197">
    <property type="entry name" value="2FE2S_FER_1"/>
    <property type="match status" value="1"/>
</dbReference>
<dbReference type="GO" id="GO:0046872">
    <property type="term" value="F:metal ion binding"/>
    <property type="evidence" value="ECO:0007669"/>
    <property type="project" value="UniProtKB-KW"/>
</dbReference>
<comment type="cofactor">
    <cofactor evidence="1">
        <name>FAD</name>
        <dbReference type="ChEBI" id="CHEBI:57692"/>
    </cofactor>
</comment>
<name>A0A6M1R1S8_9ACTN</name>
<evidence type="ECO:0000313" key="10">
    <source>
        <dbReference type="EMBL" id="NGN93946.1"/>
    </source>
</evidence>
<reference evidence="10 11" key="1">
    <citation type="submission" date="2020-02" db="EMBL/GenBank/DDBJ databases">
        <title>Whole-genome analyses of novel actinobacteria.</title>
        <authorList>
            <person name="Sahin N."/>
        </authorList>
    </citation>
    <scope>NUCLEOTIDE SEQUENCE [LARGE SCALE GENOMIC DNA]</scope>
    <source>
        <strain evidence="10 11">KC13</strain>
    </source>
</reference>
<keyword evidence="4" id="KW-0479">Metal-binding</keyword>
<evidence type="ECO:0000259" key="8">
    <source>
        <dbReference type="PROSITE" id="PS51085"/>
    </source>
</evidence>
<dbReference type="PANTHER" id="PTHR47354:SF1">
    <property type="entry name" value="CARNITINE MONOOXYGENASE REDUCTASE SUBUNIT"/>
    <property type="match status" value="1"/>
</dbReference>
<evidence type="ECO:0000256" key="7">
    <source>
        <dbReference type="ARBA" id="ARBA00023014"/>
    </source>
</evidence>
<evidence type="ECO:0000313" key="11">
    <source>
        <dbReference type="Proteomes" id="UP000483261"/>
    </source>
</evidence>
<dbReference type="PANTHER" id="PTHR47354">
    <property type="entry name" value="NADH OXIDOREDUCTASE HCR"/>
    <property type="match status" value="1"/>
</dbReference>
<dbReference type="InterPro" id="IPR012675">
    <property type="entry name" value="Beta-grasp_dom_sf"/>
</dbReference>
<dbReference type="SUPFAM" id="SSF54292">
    <property type="entry name" value="2Fe-2S ferredoxin-like"/>
    <property type="match status" value="1"/>
</dbReference>
<keyword evidence="3" id="KW-0001">2Fe-2S</keyword>
<evidence type="ECO:0000256" key="2">
    <source>
        <dbReference type="ARBA" id="ARBA00022630"/>
    </source>
</evidence>
<dbReference type="Gene3D" id="3.40.50.80">
    <property type="entry name" value="Nucleotide-binding domain of ferredoxin-NADP reductase (FNR) module"/>
    <property type="match status" value="1"/>
</dbReference>